<dbReference type="EC" id="6.1.1.5" evidence="15"/>
<feature type="domain" description="Methionyl/Valyl/Leucyl/Isoleucyl-tRNA synthetase anticodon-binding" evidence="17">
    <location>
        <begin position="694"/>
        <end position="844"/>
    </location>
</feature>
<dbReference type="InterPro" id="IPR009008">
    <property type="entry name" value="Val/Leu/Ile-tRNA-synth_edit"/>
</dbReference>
<comment type="domain">
    <text evidence="15">IleRS has two distinct active sites: one for aminoacylation and one for editing. The misactivated valine is translocated from the active site to the editing site, which sterically excludes the correctly activated isoleucine. The single editing site contains two valyl binding pockets, one specific for each substrate (Val-AMP or Val-tRNA(Ile)).</text>
</comment>
<reference evidence="18 19" key="1">
    <citation type="journal article" date="2016" name="Nat. Commun.">
        <title>Thousands of microbial genomes shed light on interconnected biogeochemical processes in an aquifer system.</title>
        <authorList>
            <person name="Anantharaman K."/>
            <person name="Brown C.T."/>
            <person name="Hug L.A."/>
            <person name="Sharon I."/>
            <person name="Castelle C.J."/>
            <person name="Probst A.J."/>
            <person name="Thomas B.C."/>
            <person name="Singh A."/>
            <person name="Wilkins M.J."/>
            <person name="Karaoz U."/>
            <person name="Brodie E.L."/>
            <person name="Williams K.H."/>
            <person name="Hubbard S.S."/>
            <person name="Banfield J.F."/>
        </authorList>
    </citation>
    <scope>NUCLEOTIDE SEQUENCE [LARGE SCALE GENOMIC DNA]</scope>
</reference>
<dbReference type="InterPro" id="IPR002301">
    <property type="entry name" value="Ile-tRNA-ligase"/>
</dbReference>
<feature type="domain" description="Aminoacyl-tRNA synthetase class Ia" evidence="16">
    <location>
        <begin position="17"/>
        <end position="643"/>
    </location>
</feature>
<dbReference type="FunFam" id="3.40.50.620:FF:000075">
    <property type="entry name" value="Isoleucine--tRNA ligase"/>
    <property type="match status" value="1"/>
</dbReference>
<dbReference type="NCBIfam" id="TIGR00392">
    <property type="entry name" value="ileS"/>
    <property type="match status" value="1"/>
</dbReference>
<proteinExistence type="inferred from homology"/>
<evidence type="ECO:0000256" key="6">
    <source>
        <dbReference type="ARBA" id="ARBA00022598"/>
    </source>
</evidence>
<sequence>MSEEEKKKTIAEREEGVLALWERKDIFRTSVEKNKKGKPFVFYEGPPTANGLPGLHHVEGRAFKDIIPRYKTMRGFYVARKAGWDTHGLPVEIQVEKKLGFKNKQDIENFGIAEFNAEAKKSVWEYKEQWERLTKRMGFWIDLKNPYITYETAYIESLWWIIKEFWKKGYLEQDYKVMPWCTRCATGLSSHELAQGYKKTADRSVYVKFKLEPNQKIDNFTTDDKTYILAWTTTPWTLPGNVGLAIGKEIEYQIIKIEEEFILASKDVQSHLPWDTENVRFLNERINNQNLMGLVYKPLFDVPELKKHDTAYRIYAADFVSAEEGTGVVHTAVMYGEDDYKLGKKVGLPTFHTVDENGKFISTLKDGLAGLYVKSKETEDKIIQLLKDKNLLFAEEQYTHDYPFCWRCGTPLLYYARHGWWVRTTAVKKDLLANNEKINWVPEHLKKGRFGEFLKDVRDWAFSRERYWGTPLPIWKCNTCTHTEVIGSCDELKKRAGTLPRDEKGETNLHRPYVDDITFACVAKQCGGAMRRVPEVADVWFDSGAMPFAQAHYPFEKDKKLSFPADYISEGVDQTRGWFYTLLVIATFLGKGNPYRNVVSVGILLDKNGQKMSKSKGNVVDPWEVIPKYGVDALRWYMYTINQPGDEKRFDERDLMNKYRGFIQTFWNSFVLFDTYVERVKIALPPEKTLTILDRWVLARVNLLIAEVTDALERYDITTAGRAIEEFVVTDFSQWYLRRSRRRFQHPTSKKEFDTAASVTAHVLLRLATLSAPFVPFLSESVYQGLEKKGKMKEGSVHLLSWPLAKKTGKQEKYLMENMARVRTSVSDVLKLRTEAGLKLRQPIASAPMKKDFGKDLEQVFLEEVNAKKVGAFDATITPELKEEGMAREIIRAIQDMRREAGLTPKDVIRCTVSGDAHLLAVVEKWESFIKKETKSKEMKIGDMTKPKVIRDIAFDGSILTVSIG</sequence>
<dbReference type="PANTHER" id="PTHR42780">
    <property type="entry name" value="SOLEUCYL-TRNA SYNTHETASE"/>
    <property type="match status" value="1"/>
</dbReference>
<dbReference type="Pfam" id="PF19302">
    <property type="entry name" value="DUF5915"/>
    <property type="match status" value="1"/>
</dbReference>
<dbReference type="GO" id="GO:0005524">
    <property type="term" value="F:ATP binding"/>
    <property type="evidence" value="ECO:0007669"/>
    <property type="project" value="UniProtKB-UniRule"/>
</dbReference>
<dbReference type="CDD" id="cd00818">
    <property type="entry name" value="IleRS_core"/>
    <property type="match status" value="1"/>
</dbReference>
<dbReference type="GO" id="GO:0002161">
    <property type="term" value="F:aminoacyl-tRNA deacylase activity"/>
    <property type="evidence" value="ECO:0007669"/>
    <property type="project" value="InterPro"/>
</dbReference>
<dbReference type="CDD" id="cd07961">
    <property type="entry name" value="Anticodon_Ia_Ile_ABEc"/>
    <property type="match status" value="1"/>
</dbReference>
<evidence type="ECO:0000256" key="10">
    <source>
        <dbReference type="ARBA" id="ARBA00022840"/>
    </source>
</evidence>
<dbReference type="Gene3D" id="1.10.730.10">
    <property type="entry name" value="Isoleucyl-tRNA Synthetase, Domain 1"/>
    <property type="match status" value="1"/>
</dbReference>
<keyword evidence="12 15" id="KW-0030">Aminoacyl-tRNA synthetase</keyword>
<feature type="short sequence motif" description="'KMSKS' region" evidence="15">
    <location>
        <begin position="611"/>
        <end position="615"/>
    </location>
</feature>
<dbReference type="GO" id="GO:0008270">
    <property type="term" value="F:zinc ion binding"/>
    <property type="evidence" value="ECO:0007669"/>
    <property type="project" value="UniProtKB-UniRule"/>
</dbReference>
<dbReference type="AlphaFoldDB" id="A0A1G2KUI2"/>
<dbReference type="SUPFAM" id="SSF47323">
    <property type="entry name" value="Anticodon-binding domain of a subclass of class I aminoacyl-tRNA synthetases"/>
    <property type="match status" value="2"/>
</dbReference>
<dbReference type="SUPFAM" id="SSF50677">
    <property type="entry name" value="ValRS/IleRS/LeuRS editing domain"/>
    <property type="match status" value="1"/>
</dbReference>
<dbReference type="InterPro" id="IPR023586">
    <property type="entry name" value="Ile-tRNA-ligase_type2"/>
</dbReference>
<evidence type="ECO:0000256" key="13">
    <source>
        <dbReference type="ARBA" id="ARBA00025217"/>
    </source>
</evidence>
<evidence type="ECO:0000256" key="7">
    <source>
        <dbReference type="ARBA" id="ARBA00022723"/>
    </source>
</evidence>
<comment type="similarity">
    <text evidence="3 15">Belongs to the class-I aminoacyl-tRNA synthetase family. IleS type 2 subfamily.</text>
</comment>
<dbReference type="PRINTS" id="PR00984">
    <property type="entry name" value="TRNASYNTHILE"/>
</dbReference>
<keyword evidence="8 15" id="KW-0547">Nucleotide-binding</keyword>
<organism evidence="18 19">
    <name type="scientific">Candidatus Sungbacteria bacterium RIFCSPHIGHO2_02_FULL_53_17</name>
    <dbReference type="NCBI Taxonomy" id="1802275"/>
    <lineage>
        <taxon>Bacteria</taxon>
        <taxon>Candidatus Sungiibacteriota</taxon>
    </lineage>
</organism>
<dbReference type="InterPro" id="IPR009080">
    <property type="entry name" value="tRNAsynth_Ia_anticodon-bd"/>
</dbReference>
<dbReference type="EMBL" id="MHQN01000024">
    <property type="protein sequence ID" value="OHA03085.1"/>
    <property type="molecule type" value="Genomic_DNA"/>
</dbReference>
<evidence type="ECO:0000256" key="11">
    <source>
        <dbReference type="ARBA" id="ARBA00022917"/>
    </source>
</evidence>
<evidence type="ECO:0000256" key="1">
    <source>
        <dbReference type="ARBA" id="ARBA00001947"/>
    </source>
</evidence>
<keyword evidence="7 15" id="KW-0479">Metal-binding</keyword>
<dbReference type="GO" id="GO:0004822">
    <property type="term" value="F:isoleucine-tRNA ligase activity"/>
    <property type="evidence" value="ECO:0007669"/>
    <property type="project" value="UniProtKB-UniRule"/>
</dbReference>
<keyword evidence="6 15" id="KW-0436">Ligase</keyword>
<dbReference type="Proteomes" id="UP000177177">
    <property type="component" value="Unassembled WGS sequence"/>
</dbReference>
<dbReference type="SUPFAM" id="SSF52374">
    <property type="entry name" value="Nucleotidylyl transferase"/>
    <property type="match status" value="1"/>
</dbReference>
<keyword evidence="11 15" id="KW-0648">Protein biosynthesis</keyword>
<evidence type="ECO:0000313" key="19">
    <source>
        <dbReference type="Proteomes" id="UP000177177"/>
    </source>
</evidence>
<comment type="cofactor">
    <cofactor evidence="1 15">
        <name>Zn(2+)</name>
        <dbReference type="ChEBI" id="CHEBI:29105"/>
    </cofactor>
</comment>
<dbReference type="Pfam" id="PF08264">
    <property type="entry name" value="Anticodon_1"/>
    <property type="match status" value="1"/>
</dbReference>
<dbReference type="Gene3D" id="3.40.50.620">
    <property type="entry name" value="HUPs"/>
    <property type="match status" value="2"/>
</dbReference>
<dbReference type="GO" id="GO:0005737">
    <property type="term" value="C:cytoplasm"/>
    <property type="evidence" value="ECO:0007669"/>
    <property type="project" value="UniProtKB-SubCell"/>
</dbReference>
<keyword evidence="10 15" id="KW-0067">ATP-binding</keyword>
<dbReference type="InterPro" id="IPR033709">
    <property type="entry name" value="Anticodon_Ile_ABEc"/>
</dbReference>
<evidence type="ECO:0000256" key="5">
    <source>
        <dbReference type="ARBA" id="ARBA00022490"/>
    </source>
</evidence>
<protein>
    <recommendedName>
        <fullName evidence="15">Isoleucine--tRNA ligase</fullName>
        <ecNumber evidence="15">6.1.1.5</ecNumber>
    </recommendedName>
    <alternativeName>
        <fullName evidence="15">Isoleucyl-tRNA synthetase</fullName>
        <shortName evidence="15">IleRS</shortName>
    </alternativeName>
</protein>
<comment type="subcellular location">
    <subcellularLocation>
        <location evidence="2 15">Cytoplasm</location>
    </subcellularLocation>
</comment>
<feature type="binding site" evidence="15">
    <location>
        <position position="614"/>
    </location>
    <ligand>
        <name>ATP</name>
        <dbReference type="ChEBI" id="CHEBI:30616"/>
    </ligand>
</feature>
<comment type="function">
    <text evidence="13 15">Catalyzes the attachment of isoleucine to tRNA(Ile). As IleRS can inadvertently accommodate and process structurally similar amino acids such as valine, to avoid such errors it has two additional distinct tRNA(Ile)-dependent editing activities. One activity is designated as 'pretransfer' editing and involves the hydrolysis of activated Val-AMP. The other activity is designated 'posttransfer' editing and involves deacylation of mischarged Val-tRNA(Ile).</text>
</comment>
<accession>A0A1G2KUI2</accession>
<evidence type="ECO:0000256" key="8">
    <source>
        <dbReference type="ARBA" id="ARBA00022741"/>
    </source>
</evidence>
<dbReference type="FunFam" id="3.40.50.620:FF:000063">
    <property type="entry name" value="Isoleucine--tRNA ligase"/>
    <property type="match status" value="1"/>
</dbReference>
<dbReference type="GO" id="GO:0006428">
    <property type="term" value="P:isoleucyl-tRNA aminoacylation"/>
    <property type="evidence" value="ECO:0007669"/>
    <property type="project" value="UniProtKB-UniRule"/>
</dbReference>
<dbReference type="InterPro" id="IPR002300">
    <property type="entry name" value="aa-tRNA-synth_Ia"/>
</dbReference>
<comment type="caution">
    <text evidence="18">The sequence shown here is derived from an EMBL/GenBank/DDBJ whole genome shotgun (WGS) entry which is preliminary data.</text>
</comment>
<dbReference type="HAMAP" id="MF_02003">
    <property type="entry name" value="Ile_tRNA_synth_type2"/>
    <property type="match status" value="1"/>
</dbReference>
<keyword evidence="5 15" id="KW-0963">Cytoplasm</keyword>
<dbReference type="Pfam" id="PF00133">
    <property type="entry name" value="tRNA-synt_1"/>
    <property type="match status" value="1"/>
</dbReference>
<evidence type="ECO:0000256" key="9">
    <source>
        <dbReference type="ARBA" id="ARBA00022833"/>
    </source>
</evidence>
<dbReference type="GO" id="GO:0000049">
    <property type="term" value="F:tRNA binding"/>
    <property type="evidence" value="ECO:0007669"/>
    <property type="project" value="InterPro"/>
</dbReference>
<evidence type="ECO:0000256" key="14">
    <source>
        <dbReference type="ARBA" id="ARBA00048359"/>
    </source>
</evidence>
<evidence type="ECO:0000313" key="18">
    <source>
        <dbReference type="EMBL" id="OHA03085.1"/>
    </source>
</evidence>
<dbReference type="InterPro" id="IPR013155">
    <property type="entry name" value="M/V/L/I-tRNA-synth_anticd-bd"/>
</dbReference>
<name>A0A1G2KUI2_9BACT</name>
<evidence type="ECO:0000256" key="4">
    <source>
        <dbReference type="ARBA" id="ARBA00011245"/>
    </source>
</evidence>
<feature type="short sequence motif" description="'HIGH' region" evidence="15">
    <location>
        <begin position="47"/>
        <end position="57"/>
    </location>
</feature>
<dbReference type="InterPro" id="IPR014729">
    <property type="entry name" value="Rossmann-like_a/b/a_fold"/>
</dbReference>
<gene>
    <name evidence="15" type="primary">ileS</name>
    <name evidence="18" type="ORF">A3C92_01965</name>
</gene>
<keyword evidence="9 15" id="KW-0862">Zinc</keyword>
<dbReference type="PANTHER" id="PTHR42780:SF1">
    <property type="entry name" value="ISOLEUCINE--TRNA LIGASE, CYTOPLASMIC"/>
    <property type="match status" value="1"/>
</dbReference>
<evidence type="ECO:0000259" key="17">
    <source>
        <dbReference type="Pfam" id="PF08264"/>
    </source>
</evidence>
<evidence type="ECO:0000256" key="15">
    <source>
        <dbReference type="HAMAP-Rule" id="MF_02003"/>
    </source>
</evidence>
<evidence type="ECO:0000256" key="3">
    <source>
        <dbReference type="ARBA" id="ARBA00007078"/>
    </source>
</evidence>
<comment type="subunit">
    <text evidence="4 15">Monomer.</text>
</comment>
<comment type="catalytic activity">
    <reaction evidence="14 15">
        <text>tRNA(Ile) + L-isoleucine + ATP = L-isoleucyl-tRNA(Ile) + AMP + diphosphate</text>
        <dbReference type="Rhea" id="RHEA:11060"/>
        <dbReference type="Rhea" id="RHEA-COMP:9666"/>
        <dbReference type="Rhea" id="RHEA-COMP:9695"/>
        <dbReference type="ChEBI" id="CHEBI:30616"/>
        <dbReference type="ChEBI" id="CHEBI:33019"/>
        <dbReference type="ChEBI" id="CHEBI:58045"/>
        <dbReference type="ChEBI" id="CHEBI:78442"/>
        <dbReference type="ChEBI" id="CHEBI:78528"/>
        <dbReference type="ChEBI" id="CHEBI:456215"/>
        <dbReference type="EC" id="6.1.1.5"/>
    </reaction>
</comment>
<evidence type="ECO:0000256" key="12">
    <source>
        <dbReference type="ARBA" id="ARBA00023146"/>
    </source>
</evidence>
<evidence type="ECO:0000259" key="16">
    <source>
        <dbReference type="Pfam" id="PF00133"/>
    </source>
</evidence>
<evidence type="ECO:0000256" key="2">
    <source>
        <dbReference type="ARBA" id="ARBA00004496"/>
    </source>
</evidence>